<dbReference type="KEGG" id="vg:15009971"/>
<evidence type="ECO:0000313" key="3">
    <source>
        <dbReference type="Proteomes" id="UP000014729"/>
    </source>
</evidence>
<organism evidence="1 4">
    <name type="scientific">Cellulophaga phage phiST</name>
    <dbReference type="NCBI Taxonomy" id="756282"/>
    <lineage>
        <taxon>Viruses</taxon>
        <taxon>Duplodnaviria</taxon>
        <taxon>Heunggongvirae</taxon>
        <taxon>Uroviricota</taxon>
        <taxon>Caudoviricetes</taxon>
        <taxon>Cbastvirus</taxon>
        <taxon>Cbastvirus ST</taxon>
    </lineage>
</organism>
<evidence type="ECO:0000313" key="4">
    <source>
        <dbReference type="Proteomes" id="UP000203074"/>
    </source>
</evidence>
<evidence type="ECO:0000313" key="2">
    <source>
        <dbReference type="EMBL" id="AGO47173.1"/>
    </source>
</evidence>
<proteinExistence type="predicted"/>
<dbReference type="Proteomes" id="UP000014729">
    <property type="component" value="Segment"/>
</dbReference>
<reference evidence="1 4" key="1">
    <citation type="submission" date="2010-11" db="EMBL/GenBank/DDBJ databases">
        <title>The Genome Sequence of Cellulophaga phage phiST.</title>
        <authorList>
            <consortium name="The Broad Institute Genome Sequencing Platform"/>
            <person name="Henn M.R."/>
            <person name="Reimann L."/>
            <person name="Holmfelt K."/>
            <person name="Levin J."/>
            <person name="Malboeuf C."/>
            <person name="Casali M."/>
            <person name="Russ C."/>
            <person name="Lennon N."/>
            <person name="Chapman S.B."/>
            <person name="Erlich R."/>
            <person name="Young S.K."/>
            <person name="Yandava C."/>
            <person name="Zeng Q."/>
            <person name="Alvarado L."/>
            <person name="Anderson S."/>
            <person name="Berlin A."/>
            <person name="Chen Z."/>
            <person name="Freedman E."/>
            <person name="Gellesch M."/>
            <person name="Goldberg J."/>
            <person name="Green L."/>
            <person name="Griggs A."/>
            <person name="Gujja S."/>
            <person name="Heilman E.R."/>
            <person name="Heiman D."/>
            <person name="Hollinger A."/>
            <person name="Howarth C."/>
            <person name="Larson L."/>
            <person name="Mehta T."/>
            <person name="Pearson M."/>
            <person name="Roberts A."/>
            <person name="Ryan E."/>
            <person name="Saif S."/>
            <person name="Shea T."/>
            <person name="Shenoy N."/>
            <person name="Sisk P."/>
            <person name="Stolte C."/>
            <person name="Sykes S."/>
            <person name="White J."/>
            <person name="Haas B."/>
            <person name="Nusbaum C."/>
            <person name="Birren B."/>
        </authorList>
    </citation>
    <scope>NUCLEOTIDE SEQUENCE [LARGE SCALE GENOMIC DNA]</scope>
    <source>
        <strain evidence="4">phiST</strain>
        <strain evidence="1">PhiST</strain>
    </source>
</reference>
<keyword evidence="4" id="KW-1185">Reference proteome</keyword>
<protein>
    <recommendedName>
        <fullName evidence="5">HNH endonuclease</fullName>
    </recommendedName>
</protein>
<dbReference type="RefSeq" id="YP_007673454.1">
    <property type="nucleotide sequence ID" value="NC_020842.1"/>
</dbReference>
<dbReference type="OrthoDB" id="23492at10239"/>
<gene>
    <name evidence="1" type="ORF">CGPG_00073</name>
    <name evidence="2" type="ORF">PhiST_gp034</name>
</gene>
<accession>M4SPU6</accession>
<name>M4SPU6_9CAUD</name>
<reference evidence="2 3" key="2">
    <citation type="journal article" date="2013" name="Proc. Natl. Acad. Sci. U.S.A.">
        <title>Twelve previously unknown phage genera are ubiquitous in global oceans.</title>
        <authorList>
            <person name="Holmfeldt K."/>
            <person name="Solonenko N."/>
            <person name="Shah M."/>
            <person name="Corrier K."/>
            <person name="Riemann L."/>
            <person name="Verberkmoes N.C."/>
            <person name="Sullivan M.B."/>
        </authorList>
    </citation>
    <scope>NUCLEOTIDE SEQUENCE [LARGE SCALE GENOMIC DNA]</scope>
    <source>
        <strain evidence="2">PhiST</strain>
    </source>
</reference>
<dbReference type="Proteomes" id="UP000203074">
    <property type="component" value="Segment"/>
</dbReference>
<dbReference type="GeneID" id="15009971"/>
<dbReference type="EMBL" id="HQ634192">
    <property type="protein sequence ID" value="AGH56771.1"/>
    <property type="molecule type" value="Genomic_DNA"/>
</dbReference>
<dbReference type="EMBL" id="KC821604">
    <property type="protein sequence ID" value="AGO47173.1"/>
    <property type="molecule type" value="Genomic_DNA"/>
</dbReference>
<evidence type="ECO:0008006" key="5">
    <source>
        <dbReference type="Google" id="ProtNLM"/>
    </source>
</evidence>
<evidence type="ECO:0000313" key="1">
    <source>
        <dbReference type="EMBL" id="AGH56771.1"/>
    </source>
</evidence>
<reference evidence="3" key="3">
    <citation type="submission" date="2013-03" db="EMBL/GenBank/DDBJ databases">
        <title>The Cellulophaga phages: a novel, diverse, and globally ubiquitous model system.</title>
        <authorList>
            <person name="Holmfeldt K."/>
            <person name="Solonenko N."/>
            <person name="Shah M."/>
            <person name="Corrier K."/>
            <person name="Riemann L."/>
            <person name="VerBerkmoes N.C."/>
            <person name="Sullivan M.B."/>
        </authorList>
    </citation>
    <scope>NUCLEOTIDE SEQUENCE [LARGE SCALE GENOMIC DNA]</scope>
</reference>
<sequence>MCSKCSTTKHSVNRFFDLCLECNNVRLHGNKFGKTNKISLNNKTKSKTKKNKSISAPTFEKEVQKISNLQKDEELYEKCFNLSNHLCEECSTQLPTQFRIDGKIIARYRYSHIIPKSIAPNLRHEVSNINNLCLLCHSKWENGDKSKMKIYSENIKKFPNYF</sequence>